<comment type="similarity">
    <text evidence="2">Belongs to the nitroreductase family.</text>
</comment>
<dbReference type="Proteomes" id="UP001221217">
    <property type="component" value="Unassembled WGS sequence"/>
</dbReference>
<accession>A0AAJ1IF08</accession>
<protein>
    <submittedName>
        <fullName evidence="8">Nitroreductase family protein</fullName>
    </submittedName>
</protein>
<comment type="caution">
    <text evidence="8">The sequence shown here is derived from an EMBL/GenBank/DDBJ whole genome shotgun (WGS) entry which is preliminary data.</text>
</comment>
<dbReference type="Gene3D" id="3.40.109.10">
    <property type="entry name" value="NADH Oxidase"/>
    <property type="match status" value="1"/>
</dbReference>
<reference evidence="8 9" key="1">
    <citation type="submission" date="2022-12" db="EMBL/GenBank/DDBJ databases">
        <title>Metagenome assembled genome from gulf of manar.</title>
        <authorList>
            <person name="Kohli P."/>
            <person name="Pk S."/>
            <person name="Venkata Ramana C."/>
            <person name="Sasikala C."/>
        </authorList>
    </citation>
    <scope>NUCLEOTIDE SEQUENCE [LARGE SCALE GENOMIC DNA]</scope>
    <source>
        <strain evidence="8">JB008</strain>
    </source>
</reference>
<dbReference type="PANTHER" id="PTHR43673">
    <property type="entry name" value="NAD(P)H NITROREDUCTASE YDGI-RELATED"/>
    <property type="match status" value="1"/>
</dbReference>
<dbReference type="Pfam" id="PF00881">
    <property type="entry name" value="Nitroreductase"/>
    <property type="match status" value="2"/>
</dbReference>
<dbReference type="EMBL" id="JAQQAL010000040">
    <property type="protein sequence ID" value="MDC7228059.1"/>
    <property type="molecule type" value="Genomic_DNA"/>
</dbReference>
<dbReference type="InterPro" id="IPR029479">
    <property type="entry name" value="Nitroreductase"/>
</dbReference>
<evidence type="ECO:0000256" key="5">
    <source>
        <dbReference type="ARBA" id="ARBA00023002"/>
    </source>
</evidence>
<evidence type="ECO:0000256" key="1">
    <source>
        <dbReference type="ARBA" id="ARBA00001917"/>
    </source>
</evidence>
<evidence type="ECO:0000259" key="7">
    <source>
        <dbReference type="Pfam" id="PF00881"/>
    </source>
</evidence>
<feature type="domain" description="Nitroreductase" evidence="7">
    <location>
        <begin position="67"/>
        <end position="146"/>
    </location>
</feature>
<evidence type="ECO:0000313" key="9">
    <source>
        <dbReference type="Proteomes" id="UP001221217"/>
    </source>
</evidence>
<dbReference type="CDD" id="cd02150">
    <property type="entry name" value="nitroreductase"/>
    <property type="match status" value="1"/>
</dbReference>
<evidence type="ECO:0000313" key="8">
    <source>
        <dbReference type="EMBL" id="MDC7228059.1"/>
    </source>
</evidence>
<dbReference type="AlphaFoldDB" id="A0AAJ1IF08"/>
<dbReference type="SUPFAM" id="SSF55469">
    <property type="entry name" value="FMN-dependent nitroreductase-like"/>
    <property type="match status" value="1"/>
</dbReference>
<keyword evidence="4" id="KW-0288">FMN</keyword>
<evidence type="ECO:0000256" key="6">
    <source>
        <dbReference type="SAM" id="MobiDB-lite"/>
    </source>
</evidence>
<organism evidence="8 9">
    <name type="scientific">Candidatus Thalassospirochaeta sargassi</name>
    <dbReference type="NCBI Taxonomy" id="3119039"/>
    <lineage>
        <taxon>Bacteria</taxon>
        <taxon>Pseudomonadati</taxon>
        <taxon>Spirochaetota</taxon>
        <taxon>Spirochaetia</taxon>
        <taxon>Spirochaetales</taxon>
        <taxon>Spirochaetaceae</taxon>
        <taxon>Candidatus Thalassospirochaeta</taxon>
    </lineage>
</organism>
<feature type="compositionally biased region" description="Basic and acidic residues" evidence="6">
    <location>
        <begin position="157"/>
        <end position="167"/>
    </location>
</feature>
<evidence type="ECO:0000256" key="4">
    <source>
        <dbReference type="ARBA" id="ARBA00022643"/>
    </source>
</evidence>
<gene>
    <name evidence="8" type="ORF">PQJ61_14950</name>
</gene>
<proteinExistence type="inferred from homology"/>
<keyword evidence="5" id="KW-0560">Oxidoreductase</keyword>
<name>A0AAJ1IF08_9SPIO</name>
<evidence type="ECO:0000256" key="2">
    <source>
        <dbReference type="ARBA" id="ARBA00007118"/>
    </source>
</evidence>
<dbReference type="PANTHER" id="PTHR43673:SF2">
    <property type="entry name" value="NITROREDUCTASE"/>
    <property type="match status" value="1"/>
</dbReference>
<dbReference type="InterPro" id="IPR000415">
    <property type="entry name" value="Nitroreductase-like"/>
</dbReference>
<feature type="region of interest" description="Disordered" evidence="6">
    <location>
        <begin position="148"/>
        <end position="167"/>
    </location>
</feature>
<keyword evidence="3" id="KW-0285">Flavoprotein</keyword>
<dbReference type="GO" id="GO:0016491">
    <property type="term" value="F:oxidoreductase activity"/>
    <property type="evidence" value="ECO:0007669"/>
    <property type="project" value="UniProtKB-KW"/>
</dbReference>
<sequence>MKATEIIAKRRSIRKFTEQSLSEKEINTLIQAGMNAPSARNTQPWHFMVLKNKDTIKKIVEICPNGSMLKGADTALLVLGDMNDTDDYFIIDCAAAVQNILLAAADEEIGACWIGVYPRQPRIEGLKKLFNLPDKIFPHSLIALGKPAESKSPNSNFRKERVHYEKW</sequence>
<feature type="domain" description="Nitroreductase" evidence="7">
    <location>
        <begin position="7"/>
        <end position="63"/>
    </location>
</feature>
<evidence type="ECO:0000256" key="3">
    <source>
        <dbReference type="ARBA" id="ARBA00022630"/>
    </source>
</evidence>
<comment type="cofactor">
    <cofactor evidence="1">
        <name>FMN</name>
        <dbReference type="ChEBI" id="CHEBI:58210"/>
    </cofactor>
</comment>